<name>A0A853L2D4_9PROT</name>
<reference evidence="1 2" key="1">
    <citation type="submission" date="2014-07" db="EMBL/GenBank/DDBJ databases">
        <title>Draft genome sequence of Thalassospira tepidiphila 1-1B.</title>
        <authorList>
            <person name="Lai Q."/>
            <person name="Shao Z."/>
        </authorList>
    </citation>
    <scope>NUCLEOTIDE SEQUENCE [LARGE SCALE GENOMIC DNA]</scope>
    <source>
        <strain evidence="1 2">MCCC 1A03514</strain>
    </source>
</reference>
<dbReference type="Proteomes" id="UP000094009">
    <property type="component" value="Unassembled WGS sequence"/>
</dbReference>
<sequence>MRLVLLYSLKDWPEECPIPACKSSAACRKQAKTPKAADSFALANAKGKLMRLRYHFEIITISPKPSFSGFFGIILLCAYQLAPGLLW</sequence>
<dbReference type="EMBL" id="JPVZ01000002">
    <property type="protein sequence ID" value="OAZ10921.1"/>
    <property type="molecule type" value="Genomic_DNA"/>
</dbReference>
<dbReference type="RefSeq" id="WP_064780176.1">
    <property type="nucleotide sequence ID" value="NZ_JPVZ01000002.1"/>
</dbReference>
<protein>
    <submittedName>
        <fullName evidence="1">Uncharacterized protein</fullName>
    </submittedName>
</protein>
<evidence type="ECO:0000313" key="2">
    <source>
        <dbReference type="Proteomes" id="UP000094009"/>
    </source>
</evidence>
<gene>
    <name evidence="1" type="ORF">TH4_05090</name>
</gene>
<organism evidence="1 2">
    <name type="scientific">Thalassospira tepidiphila MCCC 1A03514</name>
    <dbReference type="NCBI Taxonomy" id="1177930"/>
    <lineage>
        <taxon>Bacteria</taxon>
        <taxon>Pseudomonadati</taxon>
        <taxon>Pseudomonadota</taxon>
        <taxon>Alphaproteobacteria</taxon>
        <taxon>Rhodospirillales</taxon>
        <taxon>Thalassospiraceae</taxon>
        <taxon>Thalassospira</taxon>
    </lineage>
</organism>
<proteinExistence type="predicted"/>
<accession>A0A853L2D4</accession>
<comment type="caution">
    <text evidence="1">The sequence shown here is derived from an EMBL/GenBank/DDBJ whole genome shotgun (WGS) entry which is preliminary data.</text>
</comment>
<evidence type="ECO:0000313" key="1">
    <source>
        <dbReference type="EMBL" id="OAZ10921.1"/>
    </source>
</evidence>
<dbReference type="AlphaFoldDB" id="A0A853L2D4"/>